<evidence type="ECO:0000313" key="3">
    <source>
        <dbReference type="Proteomes" id="UP000182235"/>
    </source>
</evidence>
<dbReference type="AlphaFoldDB" id="A0A1J9Q5F3"/>
<organism evidence="2 3">
    <name type="scientific">Emergomyces pasteurianus Ep9510</name>
    <dbReference type="NCBI Taxonomy" id="1447872"/>
    <lineage>
        <taxon>Eukaryota</taxon>
        <taxon>Fungi</taxon>
        <taxon>Dikarya</taxon>
        <taxon>Ascomycota</taxon>
        <taxon>Pezizomycotina</taxon>
        <taxon>Eurotiomycetes</taxon>
        <taxon>Eurotiomycetidae</taxon>
        <taxon>Onygenales</taxon>
        <taxon>Ajellomycetaceae</taxon>
        <taxon>Emergomyces</taxon>
    </lineage>
</organism>
<name>A0A1J9Q5F3_9EURO</name>
<gene>
    <name evidence="2" type="ORF">AJ78_08585</name>
</gene>
<feature type="region of interest" description="Disordered" evidence="1">
    <location>
        <begin position="42"/>
        <end position="62"/>
    </location>
</feature>
<sequence>MKSEDNNKLHNHADAQHCGWVSYNTECLRNLTRKLHNHAEELLNSSALSDDERDKDRATSAI</sequence>
<dbReference type="EMBL" id="LGRN01000824">
    <property type="protein sequence ID" value="OJD10381.1"/>
    <property type="molecule type" value="Genomic_DNA"/>
</dbReference>
<dbReference type="Proteomes" id="UP000182235">
    <property type="component" value="Unassembled WGS sequence"/>
</dbReference>
<keyword evidence="3" id="KW-1185">Reference proteome</keyword>
<accession>A0A1J9Q5F3</accession>
<reference evidence="2 3" key="1">
    <citation type="submission" date="2015-07" db="EMBL/GenBank/DDBJ databases">
        <title>Emmonsia species relationships and genome sequence.</title>
        <authorList>
            <consortium name="The Broad Institute Genomics Platform"/>
            <person name="Cuomo C.A."/>
            <person name="Munoz J.F."/>
            <person name="Imamovic A."/>
            <person name="Priest M.E."/>
            <person name="Young S."/>
            <person name="Clay O.K."/>
            <person name="McEwen J.G."/>
        </authorList>
    </citation>
    <scope>NUCLEOTIDE SEQUENCE [LARGE SCALE GENOMIC DNA]</scope>
    <source>
        <strain evidence="2 3">UAMH 9510</strain>
    </source>
</reference>
<evidence type="ECO:0000313" key="2">
    <source>
        <dbReference type="EMBL" id="OJD10381.1"/>
    </source>
</evidence>
<proteinExistence type="predicted"/>
<comment type="caution">
    <text evidence="2">The sequence shown here is derived from an EMBL/GenBank/DDBJ whole genome shotgun (WGS) entry which is preliminary data.</text>
</comment>
<protein>
    <submittedName>
        <fullName evidence="2">Uncharacterized protein</fullName>
    </submittedName>
</protein>
<feature type="compositionally biased region" description="Basic and acidic residues" evidence="1">
    <location>
        <begin position="50"/>
        <end position="62"/>
    </location>
</feature>
<dbReference type="VEuPathDB" id="FungiDB:AJ78_08585"/>
<evidence type="ECO:0000256" key="1">
    <source>
        <dbReference type="SAM" id="MobiDB-lite"/>
    </source>
</evidence>